<name>A0A6A2VUB7_9BIFI</name>
<reference evidence="2 3" key="1">
    <citation type="submission" date="2019-09" db="EMBL/GenBank/DDBJ databases">
        <title>Characterization of the phylogenetic diversity of two novel species belonging to the genus Bifidobacterium: Bifidobacterium cebidarum sp. nov. and Bifidobacterium leontopitheci sp. nov.</title>
        <authorList>
            <person name="Lugli G.A."/>
            <person name="Duranti S."/>
            <person name="Milani C."/>
            <person name="Turroni F."/>
            <person name="Ventura M."/>
        </authorList>
    </citation>
    <scope>NUCLEOTIDE SEQUENCE [LARGE SCALE GENOMIC DNA]</scope>
    <source>
        <strain evidence="2 3">DSM 100238</strain>
    </source>
</reference>
<dbReference type="GO" id="GO:0016887">
    <property type="term" value="F:ATP hydrolysis activity"/>
    <property type="evidence" value="ECO:0007669"/>
    <property type="project" value="InterPro"/>
</dbReference>
<dbReference type="EMBL" id="WBSO01000007">
    <property type="protein sequence ID" value="KAB8297553.1"/>
    <property type="molecule type" value="Genomic_DNA"/>
</dbReference>
<dbReference type="SMART" id="SM00382">
    <property type="entry name" value="AAA"/>
    <property type="match status" value="1"/>
</dbReference>
<dbReference type="InterPro" id="IPR034139">
    <property type="entry name" value="TOPRIM_OLD"/>
</dbReference>
<dbReference type="OrthoDB" id="3237462at2"/>
<dbReference type="GO" id="GO:0005524">
    <property type="term" value="F:ATP binding"/>
    <property type="evidence" value="ECO:0007669"/>
    <property type="project" value="InterPro"/>
</dbReference>
<keyword evidence="3" id="KW-1185">Reference proteome</keyword>
<organism evidence="2 3">
    <name type="scientific">Bifidobacterium apri</name>
    <dbReference type="NCBI Taxonomy" id="1769423"/>
    <lineage>
        <taxon>Bacteria</taxon>
        <taxon>Bacillati</taxon>
        <taxon>Actinomycetota</taxon>
        <taxon>Actinomycetes</taxon>
        <taxon>Bifidobacteriales</taxon>
        <taxon>Bifidobacteriaceae</taxon>
        <taxon>Bifidobacterium</taxon>
    </lineage>
</organism>
<keyword evidence="2" id="KW-0540">Nuclease</keyword>
<dbReference type="Gene3D" id="3.40.50.300">
    <property type="entry name" value="P-loop containing nucleotide triphosphate hydrolases"/>
    <property type="match status" value="1"/>
</dbReference>
<dbReference type="AlphaFoldDB" id="A0A6A2VUB7"/>
<accession>A0A6A2VUB7</accession>
<keyword evidence="2" id="KW-0255">Endonuclease</keyword>
<evidence type="ECO:0000313" key="2">
    <source>
        <dbReference type="EMBL" id="KAB8297553.1"/>
    </source>
</evidence>
<dbReference type="InterPro" id="IPR027417">
    <property type="entry name" value="P-loop_NTPase"/>
</dbReference>
<dbReference type="Proteomes" id="UP000440041">
    <property type="component" value="Unassembled WGS sequence"/>
</dbReference>
<dbReference type="InterPro" id="IPR003593">
    <property type="entry name" value="AAA+_ATPase"/>
</dbReference>
<dbReference type="InterPro" id="IPR051396">
    <property type="entry name" value="Bact_Antivir_Def_Nuclease"/>
</dbReference>
<gene>
    <name evidence="2" type="ORF">DSM100238_1156</name>
</gene>
<dbReference type="GO" id="GO:0004519">
    <property type="term" value="F:endonuclease activity"/>
    <property type="evidence" value="ECO:0007669"/>
    <property type="project" value="UniProtKB-KW"/>
</dbReference>
<dbReference type="RefSeq" id="WP_152355735.1">
    <property type="nucleotide sequence ID" value="NZ_JBHLXF010000007.1"/>
</dbReference>
<dbReference type="PANTHER" id="PTHR43581:SF4">
    <property type="entry name" value="ATP_GTP PHOSPHATASE"/>
    <property type="match status" value="1"/>
</dbReference>
<evidence type="ECO:0000313" key="3">
    <source>
        <dbReference type="Proteomes" id="UP000440041"/>
    </source>
</evidence>
<dbReference type="InterPro" id="IPR003959">
    <property type="entry name" value="ATPase_AAA_core"/>
</dbReference>
<dbReference type="Pfam" id="PF13304">
    <property type="entry name" value="AAA_21"/>
    <property type="match status" value="1"/>
</dbReference>
<dbReference type="PANTHER" id="PTHR43581">
    <property type="entry name" value="ATP/GTP PHOSPHATASE"/>
    <property type="match status" value="1"/>
</dbReference>
<proteinExistence type="predicted"/>
<keyword evidence="2" id="KW-0378">Hydrolase</keyword>
<dbReference type="Pfam" id="PF20469">
    <property type="entry name" value="OLD-like_TOPRIM"/>
    <property type="match status" value="1"/>
</dbReference>
<evidence type="ECO:0000259" key="1">
    <source>
        <dbReference type="SMART" id="SM00382"/>
    </source>
</evidence>
<sequence>MKISSITIKNNSRLPDCTLDVRNNLILVGPNGSGKSSLIRCLDMLLGKSKQQLYYSINESDFRDAELPLVVEAKLTDLSSDELSFFPDEVDVEDKSITVRLEASLNDDELDIRRFCPYGISGTALSSAQSKIIRWNVISSDFSTSSLIHGRRNIVDDYLQKIDTSGDYTKMEEAIDALSSVINDSKAFTDALSSLAAKLDSTLEGGVTNDSLRFIPGAAIDGNLLSDVRLELKDTSGVMREVTEQSDGTKSLISFAIFGLVNSNGIIAIDEPETHLHPSAQRNLINVLQSSGRQLVIATHSGVIASEFNPDNIAVMRGPASPCQPRNGFLSGQDDQKTLARWWISSRIELLTAKHIIAVEGQSDRMIVERVADLLGLNLKRDGVEILEAGSCTEMPFVWNIFGAGGFGKHVSILIDQDAEEKTAEKLNIAIDSFASNHIFVSRADLEDEYVNAIGVDTLCEALEGKGLFSSSTPRRSDTKNGVVNIDNIELAKFCRGKRNKISCAMVACSIMDNASAKKVSSVVEVLHDAF</sequence>
<dbReference type="SUPFAM" id="SSF52540">
    <property type="entry name" value="P-loop containing nucleoside triphosphate hydrolases"/>
    <property type="match status" value="1"/>
</dbReference>
<comment type="caution">
    <text evidence="2">The sequence shown here is derived from an EMBL/GenBank/DDBJ whole genome shotgun (WGS) entry which is preliminary data.</text>
</comment>
<feature type="domain" description="AAA+ ATPase" evidence="1">
    <location>
        <begin position="21"/>
        <end position="320"/>
    </location>
</feature>
<protein>
    <submittedName>
        <fullName evidence="2">ATP-dependent endonuclease</fullName>
    </submittedName>
</protein>